<dbReference type="InterPro" id="IPR013978">
    <property type="entry name" value="MEKHLA"/>
</dbReference>
<keyword evidence="6" id="KW-0539">Nucleus</keyword>
<evidence type="ECO:0000256" key="1">
    <source>
        <dbReference type="ARBA" id="ARBA00022782"/>
    </source>
</evidence>
<gene>
    <name evidence="8" type="ORF">Acr_00g0016360</name>
</gene>
<dbReference type="AlphaFoldDB" id="A0A7J0DAV0"/>
<dbReference type="SUPFAM" id="SSF55961">
    <property type="entry name" value="Bet v1-like"/>
    <property type="match status" value="1"/>
</dbReference>
<dbReference type="Pfam" id="PF08670">
    <property type="entry name" value="MEKHLA"/>
    <property type="match status" value="1"/>
</dbReference>
<dbReference type="Proteomes" id="UP000585474">
    <property type="component" value="Unassembled WGS sequence"/>
</dbReference>
<protein>
    <submittedName>
        <fullName evidence="8">Homeobox-leucine zipper protein ATHB-8</fullName>
    </submittedName>
</protein>
<dbReference type="GO" id="GO:0008289">
    <property type="term" value="F:lipid binding"/>
    <property type="evidence" value="ECO:0007669"/>
    <property type="project" value="InterPro"/>
</dbReference>
<dbReference type="SMART" id="SM00234">
    <property type="entry name" value="START"/>
    <property type="match status" value="1"/>
</dbReference>
<dbReference type="EMBL" id="BJWL01000139">
    <property type="protein sequence ID" value="GFS31235.1"/>
    <property type="molecule type" value="Genomic_DNA"/>
</dbReference>
<dbReference type="PANTHER" id="PTHR45950">
    <property type="entry name" value="HOMEOBOX-LEUCINE ZIPPER PROTEIN ATHB-14"/>
    <property type="match status" value="1"/>
</dbReference>
<comment type="caution">
    <text evidence="8">The sequence shown here is derived from an EMBL/GenBank/DDBJ whole genome shotgun (WGS) entry which is preliminary data.</text>
</comment>
<proteinExistence type="predicted"/>
<organism evidence="8 9">
    <name type="scientific">Actinidia rufa</name>
    <dbReference type="NCBI Taxonomy" id="165716"/>
    <lineage>
        <taxon>Eukaryota</taxon>
        <taxon>Viridiplantae</taxon>
        <taxon>Streptophyta</taxon>
        <taxon>Embryophyta</taxon>
        <taxon>Tracheophyta</taxon>
        <taxon>Spermatophyta</taxon>
        <taxon>Magnoliopsida</taxon>
        <taxon>eudicotyledons</taxon>
        <taxon>Gunneridae</taxon>
        <taxon>Pentapetalae</taxon>
        <taxon>asterids</taxon>
        <taxon>Ericales</taxon>
        <taxon>Actinidiaceae</taxon>
        <taxon>Actinidia</taxon>
    </lineage>
</organism>
<dbReference type="InterPro" id="IPR023393">
    <property type="entry name" value="START-like_dom_sf"/>
</dbReference>
<evidence type="ECO:0000256" key="4">
    <source>
        <dbReference type="ARBA" id="ARBA00023155"/>
    </source>
</evidence>
<keyword evidence="1" id="KW-0221">Differentiation</keyword>
<evidence type="ECO:0000256" key="2">
    <source>
        <dbReference type="ARBA" id="ARBA00023015"/>
    </source>
</evidence>
<keyword evidence="2" id="KW-0805">Transcription regulation</keyword>
<reference evidence="9" key="1">
    <citation type="submission" date="2019-07" db="EMBL/GenBank/DDBJ databases">
        <title>De Novo Assembly of kiwifruit Actinidia rufa.</title>
        <authorList>
            <person name="Sugita-Konishi S."/>
            <person name="Sato K."/>
            <person name="Mori E."/>
            <person name="Abe Y."/>
            <person name="Kisaki G."/>
            <person name="Hamano K."/>
            <person name="Suezawa K."/>
            <person name="Otani M."/>
            <person name="Fukuda T."/>
            <person name="Manabe T."/>
            <person name="Gomi K."/>
            <person name="Tabuchi M."/>
            <person name="Akimitsu K."/>
            <person name="Kataoka I."/>
        </authorList>
    </citation>
    <scope>NUCLEOTIDE SEQUENCE [LARGE SCALE GENOMIC DNA]</scope>
    <source>
        <strain evidence="9">cv. Fuchu</strain>
    </source>
</reference>
<evidence type="ECO:0000256" key="3">
    <source>
        <dbReference type="ARBA" id="ARBA00023125"/>
    </source>
</evidence>
<dbReference type="Pfam" id="PF01852">
    <property type="entry name" value="START"/>
    <property type="match status" value="1"/>
</dbReference>
<dbReference type="OrthoDB" id="1867783at2759"/>
<name>A0A7J0DAV0_9ERIC</name>
<sequence>MNKLLMEENDRLQKQVSQLVYENGYFRQQTQNAKIATTDTSCESVVTSGQNHLTPQHPPRDASPSGLLSIAEETLTEFLSKATGTAVEWVQMPGMKPGPDSIGIIAISHGCTGVAARACGLVGLEPNRVAEILKDRPSWYRDCRAVDVLNVLSTGNGGTIELLYLQLYAPTTLSPARDFWLLRYTSVLDDGSHVVCERSLNNTQNGPSMPPVQHFVRAERLPSGYLIRPCEGGGSIIHIVDHMDLEPWSVPEVLRPLYESSTLLAQRTTMAALRQLRQISQEVSQPTVTGWGRRPAALRVLMKLSMGSQIEGWSMIESDGIDDVTLLVNSSPGKMMSANPYANGFPSISNAVLCAKASMLLQNVPPSVLLRFLREHRSEWADSGIDAYAAAAVKADPCSFPGSRGGTFCGQFMEVIKIENFGHYRDDMIIPGDIFLLQLCSGVDENAIGTCAELIFAPIDTSFSDDAPLLPSGFRIIPLDSGTDASSPNRTLDLTSALEVGPTGNRNGGDYSGRGGNGKSVMTLAFQFAFEIHLQENVAAMARQYVRSIIASVQRVALALSPTRFGPHAGFLAPPGTPEARTLARWICLSYRSRHGAMASAICSQLCGAGPSNGNQPLPIKNGVRLLAIIPSGLAALGAELLKPVNEGSESILKTLWHHSEAVMCCSLKELPVFTFANQAGLDMLETTLVALQDITLEKILDDHGRKTVCSELPQIMQQGFACLQGGICLSSMGRPVSYERAVAWKVLNDEETAHCICFMFVNWSFV</sequence>
<accession>A0A7J0DAV0</accession>
<dbReference type="Gene3D" id="3.30.530.20">
    <property type="match status" value="1"/>
</dbReference>
<dbReference type="CDD" id="cd08875">
    <property type="entry name" value="START_ArGLABRA2_like"/>
    <property type="match status" value="1"/>
</dbReference>
<keyword evidence="5" id="KW-0804">Transcription</keyword>
<dbReference type="GO" id="GO:0030154">
    <property type="term" value="P:cell differentiation"/>
    <property type="evidence" value="ECO:0007669"/>
    <property type="project" value="UniProtKB-KW"/>
</dbReference>
<evidence type="ECO:0000313" key="8">
    <source>
        <dbReference type="EMBL" id="GFS31235.1"/>
    </source>
</evidence>
<dbReference type="InterPro" id="IPR044830">
    <property type="entry name" value="HD-Zip_III"/>
</dbReference>
<dbReference type="PROSITE" id="PS50848">
    <property type="entry name" value="START"/>
    <property type="match status" value="1"/>
</dbReference>
<dbReference type="GO" id="GO:0003700">
    <property type="term" value="F:DNA-binding transcription factor activity"/>
    <property type="evidence" value="ECO:0007669"/>
    <property type="project" value="InterPro"/>
</dbReference>
<feature type="domain" description="START" evidence="7">
    <location>
        <begin position="60"/>
        <end position="288"/>
    </location>
</feature>
<keyword evidence="3 8" id="KW-0238">DNA-binding</keyword>
<evidence type="ECO:0000256" key="6">
    <source>
        <dbReference type="ARBA" id="ARBA00023242"/>
    </source>
</evidence>
<dbReference type="PANTHER" id="PTHR45950:SF6">
    <property type="entry name" value="HOMEOBOX-LEUCINE ZIPPER PROTEIN ATHB-8"/>
    <property type="match status" value="1"/>
</dbReference>
<dbReference type="InterPro" id="IPR002913">
    <property type="entry name" value="START_lipid-bd_dom"/>
</dbReference>
<evidence type="ECO:0000256" key="5">
    <source>
        <dbReference type="ARBA" id="ARBA00023163"/>
    </source>
</evidence>
<evidence type="ECO:0000259" key="7">
    <source>
        <dbReference type="PROSITE" id="PS50848"/>
    </source>
</evidence>
<keyword evidence="4 8" id="KW-0371">Homeobox</keyword>
<dbReference type="GO" id="GO:0003677">
    <property type="term" value="F:DNA binding"/>
    <property type="evidence" value="ECO:0007669"/>
    <property type="project" value="UniProtKB-KW"/>
</dbReference>
<keyword evidence="9" id="KW-1185">Reference proteome</keyword>
<evidence type="ECO:0000313" key="9">
    <source>
        <dbReference type="Proteomes" id="UP000585474"/>
    </source>
</evidence>